<feature type="transmembrane region" description="Helical" evidence="1">
    <location>
        <begin position="86"/>
        <end position="115"/>
    </location>
</feature>
<dbReference type="PANTHER" id="PTHR23028:SF131">
    <property type="entry name" value="BLR2367 PROTEIN"/>
    <property type="match status" value="1"/>
</dbReference>
<feature type="transmembrane region" description="Helical" evidence="1">
    <location>
        <begin position="186"/>
        <end position="205"/>
    </location>
</feature>
<dbReference type="InterPro" id="IPR002656">
    <property type="entry name" value="Acyl_transf_3_dom"/>
</dbReference>
<feature type="transmembrane region" description="Helical" evidence="1">
    <location>
        <begin position="212"/>
        <end position="230"/>
    </location>
</feature>
<feature type="transmembrane region" description="Helical" evidence="1">
    <location>
        <begin position="135"/>
        <end position="156"/>
    </location>
</feature>
<dbReference type="PANTHER" id="PTHR23028">
    <property type="entry name" value="ACETYLTRANSFERASE"/>
    <property type="match status" value="1"/>
</dbReference>
<dbReference type="Proteomes" id="UP001597349">
    <property type="component" value="Unassembled WGS sequence"/>
</dbReference>
<keyword evidence="1" id="KW-0812">Transmembrane</keyword>
<dbReference type="InterPro" id="IPR050879">
    <property type="entry name" value="Acyltransferase_3"/>
</dbReference>
<organism evidence="3 4">
    <name type="scientific">Mesorhizobium calcicola</name>
    <dbReference type="NCBI Taxonomy" id="1300310"/>
    <lineage>
        <taxon>Bacteria</taxon>
        <taxon>Pseudomonadati</taxon>
        <taxon>Pseudomonadota</taxon>
        <taxon>Alphaproteobacteria</taxon>
        <taxon>Hyphomicrobiales</taxon>
        <taxon>Phyllobacteriaceae</taxon>
        <taxon>Mesorhizobium</taxon>
    </lineage>
</organism>
<keyword evidence="3" id="KW-0808">Transferase</keyword>
<dbReference type="EMBL" id="JBHUGY010000041">
    <property type="protein sequence ID" value="MFD2056547.1"/>
    <property type="molecule type" value="Genomic_DNA"/>
</dbReference>
<protein>
    <submittedName>
        <fullName evidence="3">Acyltransferase family protein</fullName>
        <ecNumber evidence="3">2.3.-.-</ecNumber>
    </submittedName>
</protein>
<name>A0ABW4WLZ3_9HYPH</name>
<dbReference type="GO" id="GO:0016746">
    <property type="term" value="F:acyltransferase activity"/>
    <property type="evidence" value="ECO:0007669"/>
    <property type="project" value="UniProtKB-KW"/>
</dbReference>
<feature type="domain" description="Acyltransferase 3" evidence="2">
    <location>
        <begin position="4"/>
        <end position="325"/>
    </location>
</feature>
<feature type="transmembrane region" description="Helical" evidence="1">
    <location>
        <begin position="7"/>
        <end position="26"/>
    </location>
</feature>
<proteinExistence type="predicted"/>
<sequence>MIYKNIQGLRALAALMVVASHIYWPLVPMRSHWSQPFVSAVGPGGVDLFFVISGFVVFLSADRLGRKAVIVGRWRAFREFAVKRVFRIYPAYWVAFAVASLLLLTTTAEIAPPGIPEKPLWKLLLLIDQPNNRIGAAWTLQFEMYFYTICAAAILIFPRRILLILAAWFAVIFLAWVAGVDYSSSVWLWTIVLEFAFGIVIALLVERKMSVHGLRFVVVGIGGLLIGAAYYHHQGGFKLPLIWRVICFGLPSAFIVYGFVAMEIRQAWTFSKGWIRLGDSSYSLYLWHYPLFAVMYVCYVNMGVAETVPAPILAACSVMIAIAVGFISFHQIERRFNKAGWVAQLAGVEKRKPPVAHTVADLKTEALQN</sequence>
<reference evidence="4" key="1">
    <citation type="journal article" date="2019" name="Int. J. Syst. Evol. Microbiol.">
        <title>The Global Catalogue of Microorganisms (GCM) 10K type strain sequencing project: providing services to taxonomists for standard genome sequencing and annotation.</title>
        <authorList>
            <consortium name="The Broad Institute Genomics Platform"/>
            <consortium name="The Broad Institute Genome Sequencing Center for Infectious Disease"/>
            <person name="Wu L."/>
            <person name="Ma J."/>
        </authorList>
    </citation>
    <scope>NUCLEOTIDE SEQUENCE [LARGE SCALE GENOMIC DNA]</scope>
    <source>
        <strain evidence="4">CGMCC 1.16226</strain>
    </source>
</reference>
<feature type="transmembrane region" description="Helical" evidence="1">
    <location>
        <begin position="282"/>
        <end position="302"/>
    </location>
</feature>
<keyword evidence="1" id="KW-1133">Transmembrane helix</keyword>
<keyword evidence="1" id="KW-0472">Membrane</keyword>
<feature type="transmembrane region" description="Helical" evidence="1">
    <location>
        <begin position="161"/>
        <end position="180"/>
    </location>
</feature>
<evidence type="ECO:0000259" key="2">
    <source>
        <dbReference type="Pfam" id="PF01757"/>
    </source>
</evidence>
<gene>
    <name evidence="3" type="ORF">ACFSQT_26755</name>
</gene>
<evidence type="ECO:0000313" key="3">
    <source>
        <dbReference type="EMBL" id="MFD2056547.1"/>
    </source>
</evidence>
<feature type="transmembrane region" description="Helical" evidence="1">
    <location>
        <begin position="46"/>
        <end position="65"/>
    </location>
</feature>
<feature type="transmembrane region" description="Helical" evidence="1">
    <location>
        <begin position="242"/>
        <end position="261"/>
    </location>
</feature>
<keyword evidence="4" id="KW-1185">Reference proteome</keyword>
<accession>A0ABW4WLZ3</accession>
<dbReference type="EC" id="2.3.-.-" evidence="3"/>
<keyword evidence="3" id="KW-0012">Acyltransferase</keyword>
<evidence type="ECO:0000313" key="4">
    <source>
        <dbReference type="Proteomes" id="UP001597349"/>
    </source>
</evidence>
<evidence type="ECO:0000256" key="1">
    <source>
        <dbReference type="SAM" id="Phobius"/>
    </source>
</evidence>
<dbReference type="RefSeq" id="WP_379023794.1">
    <property type="nucleotide sequence ID" value="NZ_JBHUGY010000041.1"/>
</dbReference>
<comment type="caution">
    <text evidence="3">The sequence shown here is derived from an EMBL/GenBank/DDBJ whole genome shotgun (WGS) entry which is preliminary data.</text>
</comment>
<feature type="transmembrane region" description="Helical" evidence="1">
    <location>
        <begin position="308"/>
        <end position="329"/>
    </location>
</feature>
<dbReference type="Pfam" id="PF01757">
    <property type="entry name" value="Acyl_transf_3"/>
    <property type="match status" value="1"/>
</dbReference>